<dbReference type="InterPro" id="IPR027417">
    <property type="entry name" value="P-loop_NTPase"/>
</dbReference>
<name>A0A8S9FRI4_BRACR</name>
<reference evidence="2" key="2">
    <citation type="submission" date="2019-12" db="EMBL/GenBank/DDBJ databases">
        <authorList>
            <person name="Studholme D.J."/>
            <person name="Sarris P."/>
        </authorList>
    </citation>
    <scope>NUCLEOTIDE SEQUENCE</scope>
    <source>
        <strain evidence="2">PFS-1207/04</strain>
        <tissue evidence="2">Leaf</tissue>
    </source>
</reference>
<evidence type="ECO:0000313" key="2">
    <source>
        <dbReference type="EMBL" id="KAF3591508.1"/>
    </source>
</evidence>
<dbReference type="EMBL" id="QGKV02000299">
    <property type="protein sequence ID" value="KAF3591508.1"/>
    <property type="molecule type" value="Genomic_DNA"/>
</dbReference>
<dbReference type="Gene3D" id="3.40.50.300">
    <property type="entry name" value="P-loop containing nucleotide triphosphate hydrolases"/>
    <property type="match status" value="1"/>
</dbReference>
<dbReference type="Pfam" id="PF00071">
    <property type="entry name" value="Ras"/>
    <property type="match status" value="1"/>
</dbReference>
<dbReference type="Proteomes" id="UP000266723">
    <property type="component" value="Unassembled WGS sequence"/>
</dbReference>
<evidence type="ECO:0000313" key="3">
    <source>
        <dbReference type="Proteomes" id="UP000266723"/>
    </source>
</evidence>
<comment type="caution">
    <text evidence="1">The sequence shown here is derived from an EMBL/GenBank/DDBJ whole genome shotgun (WGS) entry which is preliminary data.</text>
</comment>
<keyword evidence="3" id="KW-1185">Reference proteome</keyword>
<sequence>MFVGNKADLRHLRARERERERERESTFFMETSALEATNVVKRLTMEMIPCD</sequence>
<proteinExistence type="predicted"/>
<dbReference type="EMBL" id="QGKY02002305">
    <property type="protein sequence ID" value="KAF2534608.1"/>
    <property type="molecule type" value="Genomic_DNA"/>
</dbReference>
<dbReference type="GO" id="GO:0003924">
    <property type="term" value="F:GTPase activity"/>
    <property type="evidence" value="ECO:0007669"/>
    <property type="project" value="InterPro"/>
</dbReference>
<evidence type="ECO:0000313" key="1">
    <source>
        <dbReference type="EMBL" id="KAF2534608.1"/>
    </source>
</evidence>
<dbReference type="GO" id="GO:0005525">
    <property type="term" value="F:GTP binding"/>
    <property type="evidence" value="ECO:0007669"/>
    <property type="project" value="InterPro"/>
</dbReference>
<dbReference type="InterPro" id="IPR001806">
    <property type="entry name" value="Small_GTPase"/>
</dbReference>
<dbReference type="AlphaFoldDB" id="A0A8S9FRI4"/>
<accession>A0A8S9FRI4</accession>
<evidence type="ECO:0008006" key="4">
    <source>
        <dbReference type="Google" id="ProtNLM"/>
    </source>
</evidence>
<gene>
    <name evidence="2" type="ORF">DY000_02026266</name>
    <name evidence="1" type="ORF">F2Q70_00032481</name>
</gene>
<reference evidence="1" key="1">
    <citation type="submission" date="2019-12" db="EMBL/GenBank/DDBJ databases">
        <title>Genome sequencing and annotation of Brassica cretica.</title>
        <authorList>
            <person name="Studholme D.J."/>
            <person name="Sarris P.F."/>
        </authorList>
    </citation>
    <scope>NUCLEOTIDE SEQUENCE</scope>
    <source>
        <strain evidence="1">PFS-102/07</strain>
        <tissue evidence="1">Leaf</tissue>
    </source>
</reference>
<reference evidence="2 3" key="3">
    <citation type="journal article" date="2020" name="BMC Genomics">
        <title>Intraspecific diversification of the crop wild relative Brassica cretica Lam. using demographic model selection.</title>
        <authorList>
            <person name="Kioukis A."/>
            <person name="Michalopoulou V.A."/>
            <person name="Briers L."/>
            <person name="Pirintsos S."/>
            <person name="Studholme D.J."/>
            <person name="Pavlidis P."/>
            <person name="Sarris P.F."/>
        </authorList>
    </citation>
    <scope>NUCLEOTIDE SEQUENCE [LARGE SCALE GENOMIC DNA]</scope>
    <source>
        <strain evidence="3">cv. PFS-1207/04</strain>
        <strain evidence="2">PFS-1207/04</strain>
    </source>
</reference>
<protein>
    <recommendedName>
        <fullName evidence="4">Small monomeric GTPase</fullName>
    </recommendedName>
</protein>
<organism evidence="1">
    <name type="scientific">Brassica cretica</name>
    <name type="common">Mustard</name>
    <dbReference type="NCBI Taxonomy" id="69181"/>
    <lineage>
        <taxon>Eukaryota</taxon>
        <taxon>Viridiplantae</taxon>
        <taxon>Streptophyta</taxon>
        <taxon>Embryophyta</taxon>
        <taxon>Tracheophyta</taxon>
        <taxon>Spermatophyta</taxon>
        <taxon>Magnoliopsida</taxon>
        <taxon>eudicotyledons</taxon>
        <taxon>Gunneridae</taxon>
        <taxon>Pentapetalae</taxon>
        <taxon>rosids</taxon>
        <taxon>malvids</taxon>
        <taxon>Brassicales</taxon>
        <taxon>Brassicaceae</taxon>
        <taxon>Brassiceae</taxon>
        <taxon>Brassica</taxon>
    </lineage>
</organism>